<protein>
    <submittedName>
        <fullName evidence="2">Uncharacterized protein</fullName>
    </submittedName>
</protein>
<dbReference type="AlphaFoldDB" id="A0A1A2EVI9"/>
<organism evidence="2 3">
    <name type="scientific">Mycolicibacter sinensis (strain JDM601)</name>
    <name type="common">Mycobacterium sinense</name>
    <dbReference type="NCBI Taxonomy" id="875328"/>
    <lineage>
        <taxon>Bacteria</taxon>
        <taxon>Bacillati</taxon>
        <taxon>Actinomycetota</taxon>
        <taxon>Actinomycetes</taxon>
        <taxon>Mycobacteriales</taxon>
        <taxon>Mycobacteriaceae</taxon>
        <taxon>Mycolicibacter</taxon>
    </lineage>
</organism>
<evidence type="ECO:0000256" key="1">
    <source>
        <dbReference type="SAM" id="SignalP"/>
    </source>
</evidence>
<evidence type="ECO:0000313" key="2">
    <source>
        <dbReference type="EMBL" id="OBG09503.1"/>
    </source>
</evidence>
<gene>
    <name evidence="2" type="ORF">A5771_01350</name>
</gene>
<feature type="signal peptide" evidence="1">
    <location>
        <begin position="1"/>
        <end position="26"/>
    </location>
</feature>
<sequence length="180" mass="18359">MSMRKITLFGGLAAGAAFALAPLASAEDPDPLGSLATSEIGSMNFLFETDAALAGVPGDVVKHPGTFDTIPPADAPQTAPASPLDYLLYGLNPIAAGPASDPGAYNVMNGSMVQFDDGINSLLYALSNNDHVLAWDSGDLFGGNSAMDIATGASSGWEEAGQYFQAGMADLLGYFGIFGS</sequence>
<evidence type="ECO:0000313" key="3">
    <source>
        <dbReference type="Proteomes" id="UP000093985"/>
    </source>
</evidence>
<feature type="chain" id="PRO_5009825536" evidence="1">
    <location>
        <begin position="27"/>
        <end position="180"/>
    </location>
</feature>
<dbReference type="RefSeq" id="WP_064853689.1">
    <property type="nucleotide sequence ID" value="NZ_LZIM01000051.1"/>
</dbReference>
<reference evidence="3" key="1">
    <citation type="submission" date="2016-06" db="EMBL/GenBank/DDBJ databases">
        <authorList>
            <person name="Sutton G."/>
            <person name="Brinkac L."/>
            <person name="Sanka R."/>
            <person name="Adams M."/>
            <person name="Lau E."/>
            <person name="Mehaffy C."/>
            <person name="Tameris M."/>
            <person name="Hatherill M."/>
            <person name="Hanekom W."/>
            <person name="Mahomed H."/>
            <person name="Mcshane H."/>
        </authorList>
    </citation>
    <scope>NUCLEOTIDE SEQUENCE [LARGE SCALE GENOMIC DNA]</scope>
    <source>
        <strain evidence="3">852014-51077_SCH5608930-a</strain>
    </source>
</reference>
<dbReference type="Proteomes" id="UP000093985">
    <property type="component" value="Unassembled WGS sequence"/>
</dbReference>
<name>A0A1A2EVI9_MYCSD</name>
<comment type="caution">
    <text evidence="2">The sequence shown here is derived from an EMBL/GenBank/DDBJ whole genome shotgun (WGS) entry which is preliminary data.</text>
</comment>
<keyword evidence="1" id="KW-0732">Signal</keyword>
<accession>A0A1A2EVI9</accession>
<proteinExistence type="predicted"/>
<dbReference type="OrthoDB" id="4761904at2"/>
<dbReference type="EMBL" id="LZIN01000015">
    <property type="protein sequence ID" value="OBG09503.1"/>
    <property type="molecule type" value="Genomic_DNA"/>
</dbReference>